<feature type="transmembrane region" description="Helical" evidence="1">
    <location>
        <begin position="12"/>
        <end position="32"/>
    </location>
</feature>
<feature type="transmembrane region" description="Helical" evidence="1">
    <location>
        <begin position="38"/>
        <end position="61"/>
    </location>
</feature>
<evidence type="ECO:0000313" key="3">
    <source>
        <dbReference type="Proteomes" id="UP000029736"/>
    </source>
</evidence>
<dbReference type="RefSeq" id="WP_044225621.1">
    <property type="nucleotide sequence ID" value="NZ_JBKAGJ010000013.1"/>
</dbReference>
<keyword evidence="1" id="KW-0812">Transmembrane</keyword>
<feature type="transmembrane region" description="Helical" evidence="1">
    <location>
        <begin position="73"/>
        <end position="91"/>
    </location>
</feature>
<evidence type="ECO:0000313" key="2">
    <source>
        <dbReference type="EMBL" id="KGE86198.1"/>
    </source>
</evidence>
<keyword evidence="1" id="KW-1133">Transmembrane helix</keyword>
<dbReference type="EMBL" id="JPOS01000081">
    <property type="protein sequence ID" value="KGE86198.1"/>
    <property type="molecule type" value="Genomic_DNA"/>
</dbReference>
<dbReference type="STRING" id="1524460.IX84_22465"/>
<dbReference type="Proteomes" id="UP000029736">
    <property type="component" value="Unassembled WGS sequence"/>
</dbReference>
<keyword evidence="3" id="KW-1185">Reference proteome</keyword>
<proteinExistence type="predicted"/>
<evidence type="ECO:0000256" key="1">
    <source>
        <dbReference type="SAM" id="Phobius"/>
    </source>
</evidence>
<keyword evidence="1" id="KW-0472">Membrane</keyword>
<comment type="caution">
    <text evidence="2">The sequence shown here is derived from an EMBL/GenBank/DDBJ whole genome shotgun (WGS) entry which is preliminary data.</text>
</comment>
<reference evidence="2 3" key="1">
    <citation type="journal article" date="2014" name="Int. J. Syst. Evol. Microbiol.">
        <title>Phaeodactylibacter xiamenensis gen. nov., sp. nov., a member of the family Saprospiraceae isolated from the marine alga Phaeodactylum tricornutum.</title>
        <authorList>
            <person name="Chen Z.Jr."/>
            <person name="Lei X."/>
            <person name="Lai Q."/>
            <person name="Li Y."/>
            <person name="Zhang B."/>
            <person name="Zhang J."/>
            <person name="Zhang H."/>
            <person name="Yang L."/>
            <person name="Zheng W."/>
            <person name="Tian Y."/>
            <person name="Yu Z."/>
            <person name="Xu H.Jr."/>
            <person name="Zheng T."/>
        </authorList>
    </citation>
    <scope>NUCLEOTIDE SEQUENCE [LARGE SCALE GENOMIC DNA]</scope>
    <source>
        <strain evidence="2 3">KD52</strain>
    </source>
</reference>
<dbReference type="OrthoDB" id="1701659at2"/>
<protein>
    <submittedName>
        <fullName evidence="2">Uncharacterized protein</fullName>
    </submittedName>
</protein>
<dbReference type="AlphaFoldDB" id="A0A098S315"/>
<organism evidence="2 3">
    <name type="scientific">Phaeodactylibacter xiamenensis</name>
    <dbReference type="NCBI Taxonomy" id="1524460"/>
    <lineage>
        <taxon>Bacteria</taxon>
        <taxon>Pseudomonadati</taxon>
        <taxon>Bacteroidota</taxon>
        <taxon>Saprospiria</taxon>
        <taxon>Saprospirales</taxon>
        <taxon>Haliscomenobacteraceae</taxon>
        <taxon>Phaeodactylibacter</taxon>
    </lineage>
</organism>
<gene>
    <name evidence="2" type="ORF">IX84_22465</name>
</gene>
<accession>A0A098S315</accession>
<name>A0A098S315_9BACT</name>
<sequence length="181" mass="19918">MAYTLKERLTYTLAGMAMLGLVVVYALEFAWFNRTLDISSLAFYSMGVGGCLGLALGHYAARKEYGLTEKIQIYIFFGLSCTIFGPLAGSLSNRLLSPPAKPTPVEFVSQSARYASRSGPIAGEKPAPNVFEIEFYYRQEIREITSLAPYPNTLERGDTVLISIKPGLWGCEVIQKKAAVQ</sequence>